<keyword evidence="5" id="KW-1185">Reference proteome</keyword>
<dbReference type="EMBL" id="JACICE010000006">
    <property type="protein sequence ID" value="MBB3777200.1"/>
    <property type="molecule type" value="Genomic_DNA"/>
</dbReference>
<proteinExistence type="predicted"/>
<evidence type="ECO:0000313" key="4">
    <source>
        <dbReference type="Proteomes" id="UP000430021"/>
    </source>
</evidence>
<evidence type="ECO:0000259" key="1">
    <source>
        <dbReference type="Pfam" id="PF00535"/>
    </source>
</evidence>
<evidence type="ECO:0000313" key="5">
    <source>
        <dbReference type="Proteomes" id="UP000548685"/>
    </source>
</evidence>
<dbReference type="EMBL" id="WTYB01000006">
    <property type="protein sequence ID" value="MXP39966.1"/>
    <property type="molecule type" value="Genomic_DNA"/>
</dbReference>
<gene>
    <name evidence="2" type="ORF">FHS52_003197</name>
    <name evidence="3" type="ORF">GRI59_15265</name>
</gene>
<dbReference type="PANTHER" id="PTHR22916:SF64">
    <property type="entry name" value="TRANSFERASE, PUTATIVE-RELATED"/>
    <property type="match status" value="1"/>
</dbReference>
<organism evidence="3 4">
    <name type="scientific">Erythrobacter ramosus</name>
    <dbReference type="NCBI Taxonomy" id="35811"/>
    <lineage>
        <taxon>Bacteria</taxon>
        <taxon>Pseudomonadati</taxon>
        <taxon>Pseudomonadota</taxon>
        <taxon>Alphaproteobacteria</taxon>
        <taxon>Sphingomonadales</taxon>
        <taxon>Erythrobacteraceae</taxon>
        <taxon>Erythrobacter/Porphyrobacter group</taxon>
        <taxon>Erythrobacter</taxon>
    </lineage>
</organism>
<protein>
    <submittedName>
        <fullName evidence="2 3">Glycosyltransferase</fullName>
    </submittedName>
</protein>
<feature type="domain" description="Glycosyltransferase 2-like" evidence="1">
    <location>
        <begin position="7"/>
        <end position="108"/>
    </location>
</feature>
<sequence>MTKLRLSIIVPTRNRPTAISKLLRDLADQTLPASQFEVVVVDDGSVPAVDLKLEMEELPFAIRLIRRDSNPGAHLSRTKGAKAARGERMLHLDDDIELTPNVLELHAGVDGDFAVGPILYHPENKQTPYVRYQSKMYQRCAEWFLNGPNRLSAEHIYICNSSGPTSEFADVLEAVSGKMAGVSVPGEGFDECLIDIEMKDRNHFLQVLDQALVYHIDTKTLAEARQGHWLSGMTACRLLLDTPELRSELNFYMPIVEIVSGKDNIRRWMKVRSVWVAPFLVRLLSDSLTFTADHLPHRFVPARICYFPIAVAFWQGVWSVDPSFKRLRARLAAGAA</sequence>
<dbReference type="PANTHER" id="PTHR22916">
    <property type="entry name" value="GLYCOSYLTRANSFERASE"/>
    <property type="match status" value="1"/>
</dbReference>
<dbReference type="OrthoDB" id="396512at2"/>
<dbReference type="RefSeq" id="WP_160762119.1">
    <property type="nucleotide sequence ID" value="NZ_BAAADZ010000003.1"/>
</dbReference>
<dbReference type="CDD" id="cd00761">
    <property type="entry name" value="Glyco_tranf_GTA_type"/>
    <property type="match status" value="1"/>
</dbReference>
<dbReference type="Gene3D" id="3.90.550.10">
    <property type="entry name" value="Spore Coat Polysaccharide Biosynthesis Protein SpsA, Chain A"/>
    <property type="match status" value="1"/>
</dbReference>
<comment type="caution">
    <text evidence="3">The sequence shown here is derived from an EMBL/GenBank/DDBJ whole genome shotgun (WGS) entry which is preliminary data.</text>
</comment>
<evidence type="ECO:0000313" key="3">
    <source>
        <dbReference type="EMBL" id="MXP39966.1"/>
    </source>
</evidence>
<reference evidence="2 5" key="2">
    <citation type="submission" date="2020-08" db="EMBL/GenBank/DDBJ databases">
        <title>Genomic Encyclopedia of Type Strains, Phase IV (KMG-IV): sequencing the most valuable type-strain genomes for metagenomic binning, comparative biology and taxonomic classification.</title>
        <authorList>
            <person name="Goeker M."/>
        </authorList>
    </citation>
    <scope>NUCLEOTIDE SEQUENCE [LARGE SCALE GENOMIC DNA]</scope>
    <source>
        <strain evidence="2 5">DSM 8510</strain>
    </source>
</reference>
<reference evidence="3 4" key="1">
    <citation type="submission" date="2019-12" db="EMBL/GenBank/DDBJ databases">
        <title>Genomic-based taxomic classification of the family Erythrobacteraceae.</title>
        <authorList>
            <person name="Xu L."/>
        </authorList>
    </citation>
    <scope>NUCLEOTIDE SEQUENCE [LARGE SCALE GENOMIC DNA]</scope>
    <source>
        <strain evidence="3 4">JCM 10282</strain>
    </source>
</reference>
<accession>A0A6I4UNI9</accession>
<name>A0A6I4UNI9_9SPHN</name>
<dbReference type="Pfam" id="PF00535">
    <property type="entry name" value="Glycos_transf_2"/>
    <property type="match status" value="1"/>
</dbReference>
<evidence type="ECO:0000313" key="2">
    <source>
        <dbReference type="EMBL" id="MBB3777200.1"/>
    </source>
</evidence>
<keyword evidence="3" id="KW-0808">Transferase</keyword>
<dbReference type="SUPFAM" id="SSF53448">
    <property type="entry name" value="Nucleotide-diphospho-sugar transferases"/>
    <property type="match status" value="1"/>
</dbReference>
<dbReference type="InterPro" id="IPR029044">
    <property type="entry name" value="Nucleotide-diphossugar_trans"/>
</dbReference>
<dbReference type="Proteomes" id="UP000548685">
    <property type="component" value="Unassembled WGS sequence"/>
</dbReference>
<dbReference type="GO" id="GO:0016758">
    <property type="term" value="F:hexosyltransferase activity"/>
    <property type="evidence" value="ECO:0007669"/>
    <property type="project" value="UniProtKB-ARBA"/>
</dbReference>
<dbReference type="AlphaFoldDB" id="A0A6I4UNI9"/>
<dbReference type="InterPro" id="IPR001173">
    <property type="entry name" value="Glyco_trans_2-like"/>
</dbReference>
<dbReference type="Proteomes" id="UP000430021">
    <property type="component" value="Unassembled WGS sequence"/>
</dbReference>